<keyword evidence="2" id="KW-0472">Membrane</keyword>
<keyword evidence="2" id="KW-0812">Transmembrane</keyword>
<feature type="non-terminal residue" evidence="3">
    <location>
        <position position="57"/>
    </location>
</feature>
<evidence type="ECO:0000313" key="3">
    <source>
        <dbReference type="EMBL" id="MBC9176871.1"/>
    </source>
</evidence>
<evidence type="ECO:0000256" key="2">
    <source>
        <dbReference type="SAM" id="Phobius"/>
    </source>
</evidence>
<accession>A0ABR7R574</accession>
<feature type="transmembrane region" description="Helical" evidence="2">
    <location>
        <begin position="24"/>
        <end position="45"/>
    </location>
</feature>
<gene>
    <name evidence="3" type="ORF">IBL25_07940</name>
</gene>
<dbReference type="EMBL" id="JACTUZ010000021">
    <property type="protein sequence ID" value="MBC9176871.1"/>
    <property type="molecule type" value="Genomic_DNA"/>
</dbReference>
<dbReference type="Proteomes" id="UP000603940">
    <property type="component" value="Unassembled WGS sequence"/>
</dbReference>
<sequence>MLDHPAPHVTASSGASVPPRRRGWVWPLVVLALLAMGGAVAWRLLADRPATPPSAAA</sequence>
<feature type="region of interest" description="Disordered" evidence="1">
    <location>
        <begin position="1"/>
        <end position="20"/>
    </location>
</feature>
<keyword evidence="4" id="KW-1185">Reference proteome</keyword>
<protein>
    <submittedName>
        <fullName evidence="3">Uncharacterized protein</fullName>
    </submittedName>
</protein>
<comment type="caution">
    <text evidence="3">The sequence shown here is derived from an EMBL/GenBank/DDBJ whole genome shotgun (WGS) entry which is preliminary data.</text>
</comment>
<evidence type="ECO:0000313" key="4">
    <source>
        <dbReference type="Proteomes" id="UP000603940"/>
    </source>
</evidence>
<evidence type="ECO:0000256" key="1">
    <source>
        <dbReference type="SAM" id="MobiDB-lite"/>
    </source>
</evidence>
<keyword evidence="2" id="KW-1133">Transmembrane helix</keyword>
<name>A0ABR7R574_9PROT</name>
<proteinExistence type="predicted"/>
<reference evidence="3 4" key="1">
    <citation type="journal article" date="2009" name="Int. J. Syst. Evol. Microbiol.">
        <title>Transfer of Teichococcus ludipueritiae and Muricoccus roseus to the genus Roseomonas, as Roseomonas ludipueritiae comb. nov. and Roseomonas rosea comb. nov., respectively, and emended description of the genus Roseomonas.</title>
        <authorList>
            <person name="Sanchez-Porro C."/>
            <person name="Gallego V."/>
            <person name="Busse H.J."/>
            <person name="Kampfer P."/>
            <person name="Ventosa A."/>
        </authorList>
    </citation>
    <scope>NUCLEOTIDE SEQUENCE [LARGE SCALE GENOMIC DNA]</scope>
    <source>
        <strain evidence="3 4">DSM 14915</strain>
    </source>
</reference>
<organism evidence="3 4">
    <name type="scientific">Pseudoroseomonas ludipueritiae</name>
    <dbReference type="NCBI Taxonomy" id="198093"/>
    <lineage>
        <taxon>Bacteria</taxon>
        <taxon>Pseudomonadati</taxon>
        <taxon>Pseudomonadota</taxon>
        <taxon>Alphaproteobacteria</taxon>
        <taxon>Acetobacterales</taxon>
        <taxon>Acetobacteraceae</taxon>
        <taxon>Pseudoroseomonas</taxon>
    </lineage>
</organism>